<dbReference type="Pfam" id="PF13715">
    <property type="entry name" value="CarbopepD_reg_2"/>
    <property type="match status" value="1"/>
</dbReference>
<dbReference type="EMBL" id="MDZB01000074">
    <property type="protein sequence ID" value="OGX87637.1"/>
    <property type="molecule type" value="Genomic_DNA"/>
</dbReference>
<dbReference type="Gene3D" id="2.60.40.1120">
    <property type="entry name" value="Carboxypeptidase-like, regulatory domain"/>
    <property type="match status" value="1"/>
</dbReference>
<evidence type="ECO:0000256" key="2">
    <source>
        <dbReference type="SAM" id="Phobius"/>
    </source>
</evidence>
<proteinExistence type="predicted"/>
<organism evidence="3 4">
    <name type="scientific">Hymenobacter lapidarius</name>
    <dbReference type="NCBI Taxonomy" id="1908237"/>
    <lineage>
        <taxon>Bacteria</taxon>
        <taxon>Pseudomonadati</taxon>
        <taxon>Bacteroidota</taxon>
        <taxon>Cytophagia</taxon>
        <taxon>Cytophagales</taxon>
        <taxon>Hymenobacteraceae</taxon>
        <taxon>Hymenobacter</taxon>
    </lineage>
</organism>
<feature type="transmembrane region" description="Helical" evidence="2">
    <location>
        <begin position="33"/>
        <end position="51"/>
    </location>
</feature>
<feature type="region of interest" description="Disordered" evidence="1">
    <location>
        <begin position="129"/>
        <end position="155"/>
    </location>
</feature>
<evidence type="ECO:0000313" key="3">
    <source>
        <dbReference type="EMBL" id="OGX87637.1"/>
    </source>
</evidence>
<gene>
    <name evidence="3" type="ORF">BEN47_00235</name>
</gene>
<dbReference type="SUPFAM" id="SSF49464">
    <property type="entry name" value="Carboxypeptidase regulatory domain-like"/>
    <property type="match status" value="1"/>
</dbReference>
<evidence type="ECO:0008006" key="5">
    <source>
        <dbReference type="Google" id="ProtNLM"/>
    </source>
</evidence>
<evidence type="ECO:0000256" key="1">
    <source>
        <dbReference type="SAM" id="MobiDB-lite"/>
    </source>
</evidence>
<feature type="compositionally biased region" description="Polar residues" evidence="1">
    <location>
        <begin position="183"/>
        <end position="194"/>
    </location>
</feature>
<keyword evidence="4" id="KW-1185">Reference proteome</keyword>
<keyword evidence="2" id="KW-1133">Transmembrane helix</keyword>
<dbReference type="OrthoDB" id="883344at2"/>
<name>A0A1G1T9T5_9BACT</name>
<reference evidence="3 4" key="1">
    <citation type="submission" date="2016-08" db="EMBL/GenBank/DDBJ databases">
        <title>Hymenobacter coccineus sp. nov., Hymenobacter lapidarius sp. nov. and Hymenobacter glacialis sp. nov., isolated from Antarctic soil.</title>
        <authorList>
            <person name="Sedlacek I."/>
            <person name="Kralova S."/>
            <person name="Kyrova K."/>
            <person name="Maslanova I."/>
            <person name="Stankova E."/>
            <person name="Vrbovska V."/>
            <person name="Nemec M."/>
            <person name="Bartak M."/>
            <person name="Svec P."/>
            <person name="Busse H.-J."/>
            <person name="Pantucek R."/>
        </authorList>
    </citation>
    <scope>NUCLEOTIDE SEQUENCE [LARGE SCALE GENOMIC DNA]</scope>
    <source>
        <strain evidence="3 4">CCM 8643</strain>
    </source>
</reference>
<feature type="region of interest" description="Disordered" evidence="1">
    <location>
        <begin position="181"/>
        <end position="201"/>
    </location>
</feature>
<feature type="compositionally biased region" description="Pro residues" evidence="1">
    <location>
        <begin position="143"/>
        <end position="153"/>
    </location>
</feature>
<keyword evidence="2" id="KW-0812">Transmembrane</keyword>
<evidence type="ECO:0000313" key="4">
    <source>
        <dbReference type="Proteomes" id="UP000176294"/>
    </source>
</evidence>
<dbReference type="InterPro" id="IPR008969">
    <property type="entry name" value="CarboxyPept-like_regulatory"/>
</dbReference>
<keyword evidence="2" id="KW-0472">Membrane</keyword>
<dbReference type="STRING" id="1908237.BEN47_00235"/>
<dbReference type="RefSeq" id="WP_070725582.1">
    <property type="nucleotide sequence ID" value="NZ_MDZB01000074.1"/>
</dbReference>
<dbReference type="AlphaFoldDB" id="A0A1G1T9T5"/>
<protein>
    <recommendedName>
        <fullName evidence="5">TonB-dependent receptor plug domain-containing protein</fullName>
    </recommendedName>
</protein>
<dbReference type="Proteomes" id="UP000176294">
    <property type="component" value="Unassembled WGS sequence"/>
</dbReference>
<comment type="caution">
    <text evidence="3">The sequence shown here is derived from an EMBL/GenBank/DDBJ whole genome shotgun (WGS) entry which is preliminary data.</text>
</comment>
<accession>A0A1G1T9T5</accession>
<sequence length="241" mass="24432">MNPENLPKTEEEVYNPNLDAQDEDVVSGSNSKLLYVLAALVLALVVGYVALPKGGGDGLASVTPSFMLDDAAVTATAPTAADSVAAGLKAATPAAEKAETEETKATDKTVTVVRPTAATPGAAPVAEVAAAPAPAEEEEAAPAPAPAAAPEPAAPANMTLSGRIEDENGRPMVGATVLLRGSSKGTSTDGNGNYTLEVPGGNDHTLIYGYGGYEDELVRVSGSKPVNVTLTPRAKVGRKRR</sequence>